<gene>
    <name evidence="1" type="ORF">AYC66_09355</name>
    <name evidence="2" type="ORF">BAY09_01490</name>
</gene>
<dbReference type="Proteomes" id="UP000189738">
    <property type="component" value="Chromosome"/>
</dbReference>
<dbReference type="Pfam" id="PF11185">
    <property type="entry name" value="DUF2971"/>
    <property type="match status" value="1"/>
</dbReference>
<evidence type="ECO:0000313" key="1">
    <source>
        <dbReference type="EMBL" id="AQX50876.1"/>
    </source>
</evidence>
<dbReference type="RefSeq" id="WP_078720173.1">
    <property type="nucleotide sequence ID" value="NZ_CP014339.1"/>
</dbReference>
<organism evidence="2">
    <name type="scientific">Elizabethkingia anophelis</name>
    <dbReference type="NCBI Taxonomy" id="1117645"/>
    <lineage>
        <taxon>Bacteria</taxon>
        <taxon>Pseudomonadati</taxon>
        <taxon>Bacteroidota</taxon>
        <taxon>Flavobacteriia</taxon>
        <taxon>Flavobacteriales</taxon>
        <taxon>Weeksellaceae</taxon>
        <taxon>Elizabethkingia</taxon>
    </lineage>
</organism>
<dbReference type="EMBL" id="MAHS01000009">
    <property type="protein sequence ID" value="OPB49439.1"/>
    <property type="molecule type" value="Genomic_DNA"/>
</dbReference>
<reference evidence="2" key="2">
    <citation type="submission" date="2016-06" db="EMBL/GenBank/DDBJ databases">
        <authorList>
            <person name="Nicholson A.C."/>
        </authorList>
    </citation>
    <scope>NUCLEOTIDE SEQUENCE [LARGE SCALE GENOMIC DNA]</scope>
    <source>
        <strain evidence="2">E6809</strain>
    </source>
</reference>
<dbReference type="AlphaFoldDB" id="A0A494J658"/>
<reference evidence="1 3" key="1">
    <citation type="submission" date="2016-02" db="EMBL/GenBank/DDBJ databases">
        <authorList>
            <person name="Nicholson A.C."/>
            <person name="Humrighouse B.W."/>
            <person name="Loparev V."/>
            <person name="Emery B."/>
            <person name="Graziano J."/>
            <person name="McQuiston J.R."/>
        </authorList>
    </citation>
    <scope>NUCLEOTIDE SEQUENCE [LARGE SCALE GENOMIC DNA]</scope>
    <source>
        <strain evidence="1 3">E6809</strain>
    </source>
</reference>
<protein>
    <recommendedName>
        <fullName evidence="4">DUF2971 domain-containing protein</fullName>
    </recommendedName>
</protein>
<accession>A0A494J658</accession>
<name>A0A494J658_9FLAO</name>
<evidence type="ECO:0000313" key="2">
    <source>
        <dbReference type="EMBL" id="OPB49439.1"/>
    </source>
</evidence>
<evidence type="ECO:0008006" key="4">
    <source>
        <dbReference type="Google" id="ProtNLM"/>
    </source>
</evidence>
<proteinExistence type="predicted"/>
<evidence type="ECO:0000313" key="3">
    <source>
        <dbReference type="Proteomes" id="UP000189738"/>
    </source>
</evidence>
<dbReference type="InterPro" id="IPR021352">
    <property type="entry name" value="DUF2971"/>
</dbReference>
<sequence>MENRINDILDRLENDELNRKKIYKYHRINKFLNDLLINNEIWCAGPYTFNDPFDCNLTIDGNNTADQIRKYFKVANWNNSKDNDEDIQRLINTDFQDKEAFQKKINSISRKIIQKMGLACFTQTKDNLLMWAHYTEDHKGICLEFDHTKDLEFFRPLKKVIYDQKYPIYNYYDDQKNVVGQLMLHKSKHWKYERELRLIKKKTGLYRFDPGSLTAIYFGVRTPDEQIKTIKNLVHEQEKYKNVKLFKGTIDTKDYKLIFEQIKK</sequence>
<dbReference type="EMBL" id="CP014339">
    <property type="protein sequence ID" value="AQX50876.1"/>
    <property type="molecule type" value="Genomic_DNA"/>
</dbReference>